<evidence type="ECO:0000256" key="3">
    <source>
        <dbReference type="ARBA" id="ARBA00022801"/>
    </source>
</evidence>
<protein>
    <submittedName>
        <fullName evidence="5">TatD family hydrolase</fullName>
    </submittedName>
</protein>
<name>A0A9J6ZTW8_9GAMM</name>
<dbReference type="Proteomes" id="UP001056649">
    <property type="component" value="Chromosome"/>
</dbReference>
<dbReference type="GO" id="GO:0046872">
    <property type="term" value="F:metal ion binding"/>
    <property type="evidence" value="ECO:0007669"/>
    <property type="project" value="UniProtKB-KW"/>
</dbReference>
<proteinExistence type="inferred from homology"/>
<evidence type="ECO:0000256" key="4">
    <source>
        <dbReference type="PIRSR" id="PIRSR005902-1"/>
    </source>
</evidence>
<dbReference type="PROSITE" id="PS01137">
    <property type="entry name" value="TATD_1"/>
    <property type="match status" value="1"/>
</dbReference>
<keyword evidence="6" id="KW-1185">Reference proteome</keyword>
<feature type="binding site" evidence="4">
    <location>
        <position position="156"/>
    </location>
    <ligand>
        <name>a divalent metal cation</name>
        <dbReference type="ChEBI" id="CHEBI:60240"/>
        <label>2</label>
    </ligand>
</feature>
<keyword evidence="2 4" id="KW-0479">Metal-binding</keyword>
<dbReference type="FunFam" id="3.20.20.140:FF:000005">
    <property type="entry name" value="TatD family hydrolase"/>
    <property type="match status" value="1"/>
</dbReference>
<dbReference type="PIRSF" id="PIRSF005902">
    <property type="entry name" value="DNase_TatD"/>
    <property type="match status" value="1"/>
</dbReference>
<dbReference type="InterPro" id="IPR001130">
    <property type="entry name" value="TatD-like"/>
</dbReference>
<dbReference type="PROSITE" id="PS01090">
    <property type="entry name" value="TATD_2"/>
    <property type="match status" value="1"/>
</dbReference>
<dbReference type="KEGG" id="eps:L0Y14_09070"/>
<accession>A0A9J6ZTW8</accession>
<dbReference type="InterPro" id="IPR032466">
    <property type="entry name" value="Metal_Hydrolase"/>
</dbReference>
<dbReference type="CDD" id="cd01310">
    <property type="entry name" value="TatD_DNAse"/>
    <property type="match status" value="1"/>
</dbReference>
<dbReference type="PROSITE" id="PS01091">
    <property type="entry name" value="TATD_3"/>
    <property type="match status" value="1"/>
</dbReference>
<dbReference type="AlphaFoldDB" id="A0A9J6ZTW8"/>
<dbReference type="GO" id="GO:0016788">
    <property type="term" value="F:hydrolase activity, acting on ester bonds"/>
    <property type="evidence" value="ECO:0007669"/>
    <property type="project" value="InterPro"/>
</dbReference>
<keyword evidence="3 5" id="KW-0378">Hydrolase</keyword>
<feature type="binding site" evidence="4">
    <location>
        <position position="97"/>
    </location>
    <ligand>
        <name>a divalent metal cation</name>
        <dbReference type="ChEBI" id="CHEBI:60240"/>
        <label>1</label>
    </ligand>
</feature>
<dbReference type="GO" id="GO:0005829">
    <property type="term" value="C:cytosol"/>
    <property type="evidence" value="ECO:0007669"/>
    <property type="project" value="TreeGrafter"/>
</dbReference>
<dbReference type="RefSeq" id="WP_005958725.1">
    <property type="nucleotide sequence ID" value="NZ_CP090569.1"/>
</dbReference>
<feature type="binding site" evidence="4">
    <location>
        <position position="11"/>
    </location>
    <ligand>
        <name>a divalent metal cation</name>
        <dbReference type="ChEBI" id="CHEBI:60240"/>
        <label>1</label>
    </ligand>
</feature>
<evidence type="ECO:0000256" key="1">
    <source>
        <dbReference type="ARBA" id="ARBA00009275"/>
    </source>
</evidence>
<evidence type="ECO:0000256" key="2">
    <source>
        <dbReference type="ARBA" id="ARBA00022723"/>
    </source>
</evidence>
<dbReference type="InterPro" id="IPR018228">
    <property type="entry name" value="DNase_TatD-rel_CS"/>
</dbReference>
<reference evidence="5" key="1">
    <citation type="journal article" date="2022" name="Mol. Ecol. Resour.">
        <title>The complete and closed genome of the facultative generalist Candidatus Endoriftia persephone from deep-sea hydrothermal vents.</title>
        <authorList>
            <person name="de Oliveira A.L."/>
            <person name="Srivastava A."/>
            <person name="Espada-Hinojosa S."/>
            <person name="Bright M."/>
        </authorList>
    </citation>
    <scope>NUCLEOTIDE SEQUENCE</scope>
    <source>
        <strain evidence="5">Tica-EPR-9o50.N</strain>
    </source>
</reference>
<gene>
    <name evidence="5" type="ORF">L0Y14_09070</name>
</gene>
<evidence type="ECO:0000313" key="5">
    <source>
        <dbReference type="EMBL" id="USF86299.1"/>
    </source>
</evidence>
<dbReference type="Pfam" id="PF01026">
    <property type="entry name" value="TatD_DNase"/>
    <property type="match status" value="1"/>
</dbReference>
<sequence>MGLQPRLIDSHSHFDDQRFDGDREAALQRAHAAGVTSQIIAGIKAEWWPRQLQVCRDYPGLHPAYGLHPMFVAEHQRSHLEQLAEWVRQERPVAIGECGLDLFIDNPQPRLQQFYFEAQLELAHHYQLPVIIHARRAVEACINTLKQFPGLHGVFHSYSGSKQQAHRLIEMGFSFSFGGPITYERANKLRRLVQSLPLESILLETDSPDQPLSQHRGERNEPAYLPLVLQTLAQLRNNEDPQQIAQQTRCNTEQLFGLEAPP</sequence>
<organism evidence="5 6">
    <name type="scientific">Candidatus Endoriftia persephonae</name>
    <dbReference type="NCBI Taxonomy" id="393765"/>
    <lineage>
        <taxon>Bacteria</taxon>
        <taxon>Pseudomonadati</taxon>
        <taxon>Pseudomonadota</taxon>
        <taxon>Gammaproteobacteria</taxon>
        <taxon>Chromatiales</taxon>
        <taxon>Sedimenticolaceae</taxon>
        <taxon>Candidatus Endoriftia</taxon>
    </lineage>
</organism>
<dbReference type="EMBL" id="CP090569">
    <property type="protein sequence ID" value="USF86299.1"/>
    <property type="molecule type" value="Genomic_DNA"/>
</dbReference>
<dbReference type="PANTHER" id="PTHR46124:SF3">
    <property type="entry name" value="HYDROLASE"/>
    <property type="match status" value="1"/>
</dbReference>
<dbReference type="PANTHER" id="PTHR46124">
    <property type="entry name" value="D-AMINOACYL-TRNA DEACYLASE"/>
    <property type="match status" value="1"/>
</dbReference>
<dbReference type="SUPFAM" id="SSF51556">
    <property type="entry name" value="Metallo-dependent hydrolases"/>
    <property type="match status" value="1"/>
</dbReference>
<evidence type="ECO:0000313" key="6">
    <source>
        <dbReference type="Proteomes" id="UP001056649"/>
    </source>
</evidence>
<feature type="binding site" evidence="4">
    <location>
        <position position="13"/>
    </location>
    <ligand>
        <name>a divalent metal cation</name>
        <dbReference type="ChEBI" id="CHEBI:60240"/>
        <label>1</label>
    </ligand>
</feature>
<feature type="binding site" evidence="4">
    <location>
        <position position="206"/>
    </location>
    <ligand>
        <name>a divalent metal cation</name>
        <dbReference type="ChEBI" id="CHEBI:60240"/>
        <label>1</label>
    </ligand>
</feature>
<dbReference type="Gene3D" id="3.20.20.140">
    <property type="entry name" value="Metal-dependent hydrolases"/>
    <property type="match status" value="1"/>
</dbReference>
<comment type="similarity">
    <text evidence="1">Belongs to the metallo-dependent hydrolases superfamily. TatD-type hydrolase family.</text>
</comment>
<feature type="binding site" evidence="4">
    <location>
        <position position="133"/>
    </location>
    <ligand>
        <name>a divalent metal cation</name>
        <dbReference type="ChEBI" id="CHEBI:60240"/>
        <label>2</label>
    </ligand>
</feature>